<evidence type="ECO:0000313" key="2">
    <source>
        <dbReference type="EMBL" id="RIJ26417.1"/>
    </source>
</evidence>
<sequence>MAQLLDEYDFRLSSDGCGHLHYLIDFDGSPTPHDIELDLYDCPALSVDLKNDHIVLHARDIAAGPPLVHLNFRYRKIRQLILEGFGTAAIRDEESALRFVESELPSQFRQSLRDGLGLEHQYTSLVEEIEDGCSAHRMIVSRNRPSQLDSKINALVLSERDFQEVCRQIDDLRYRSKQKLYSDQRNAVYNHFAPFLARQDKPRQLSKARVIQDIESVFENEPIEATSKLAGFIGSSANTLIDRIPERIKVIRERVELAFLDAFIEKFENRITENLPEADWQKFFIDNPIALSSMFNSSVLMISDRPFVGGTDIEGRGGKKSDFLFKNYLTGNLSFIEIKTPQKEVVSARDDYSNGMYPAHSDLSLAVSQVIDQRNKFQDEFATLFLKSPDKQLTSYAIRCYAVIGTVPLEDDRKKSFEHVRDNLTQPRKFRP</sequence>
<feature type="domain" description="Shedu protein SduA C-terminal" evidence="1">
    <location>
        <begin position="276"/>
        <end position="425"/>
    </location>
</feature>
<dbReference type="Pfam" id="PF14082">
    <property type="entry name" value="SduA_C"/>
    <property type="match status" value="1"/>
</dbReference>
<dbReference type="RefSeq" id="WP_119377379.1">
    <property type="nucleotide sequence ID" value="NZ_QWFX01000016.1"/>
</dbReference>
<reference evidence="2 3" key="1">
    <citation type="submission" date="2018-08" db="EMBL/GenBank/DDBJ databases">
        <title>Henriciella mobilis sp. nov., isolated from seawater.</title>
        <authorList>
            <person name="Cheng H."/>
            <person name="Wu Y.-H."/>
            <person name="Xu X.-W."/>
            <person name="Guo L.-L."/>
        </authorList>
    </citation>
    <scope>NUCLEOTIDE SEQUENCE [LARGE SCALE GENOMIC DNA]</scope>
    <source>
        <strain evidence="2 3">JN25</strain>
    </source>
</reference>
<evidence type="ECO:0000259" key="1">
    <source>
        <dbReference type="Pfam" id="PF14082"/>
    </source>
</evidence>
<dbReference type="Proteomes" id="UP000266385">
    <property type="component" value="Unassembled WGS sequence"/>
</dbReference>
<comment type="caution">
    <text evidence="2">The sequence shown here is derived from an EMBL/GenBank/DDBJ whole genome shotgun (WGS) entry which is preliminary data.</text>
</comment>
<dbReference type="InterPro" id="IPR025359">
    <property type="entry name" value="SduA_C"/>
</dbReference>
<name>A0A399R917_9PROT</name>
<accession>A0A399R917</accession>
<dbReference type="OrthoDB" id="8973928at2"/>
<dbReference type="AlphaFoldDB" id="A0A399R917"/>
<protein>
    <submittedName>
        <fullName evidence="2">DUF4263 domain-containing protein</fullName>
    </submittedName>
</protein>
<keyword evidence="3" id="KW-1185">Reference proteome</keyword>
<gene>
    <name evidence="2" type="ORF">D1223_15660</name>
</gene>
<evidence type="ECO:0000313" key="3">
    <source>
        <dbReference type="Proteomes" id="UP000266385"/>
    </source>
</evidence>
<dbReference type="EMBL" id="QWFX01000016">
    <property type="protein sequence ID" value="RIJ26417.1"/>
    <property type="molecule type" value="Genomic_DNA"/>
</dbReference>
<organism evidence="2 3">
    <name type="scientific">Henriciella mobilis</name>
    <dbReference type="NCBI Taxonomy" id="2305467"/>
    <lineage>
        <taxon>Bacteria</taxon>
        <taxon>Pseudomonadati</taxon>
        <taxon>Pseudomonadota</taxon>
        <taxon>Alphaproteobacteria</taxon>
        <taxon>Hyphomonadales</taxon>
        <taxon>Hyphomonadaceae</taxon>
        <taxon>Henriciella</taxon>
    </lineage>
</organism>
<proteinExistence type="predicted"/>